<proteinExistence type="predicted"/>
<reference evidence="1" key="1">
    <citation type="journal article" date="2020" name="Nature">
        <title>Giant virus diversity and host interactions through global metagenomics.</title>
        <authorList>
            <person name="Schulz F."/>
            <person name="Roux S."/>
            <person name="Paez-Espino D."/>
            <person name="Jungbluth S."/>
            <person name="Walsh D.A."/>
            <person name="Denef V.J."/>
            <person name="McMahon K.D."/>
            <person name="Konstantinidis K.T."/>
            <person name="Eloe-Fadrosh E.A."/>
            <person name="Kyrpides N.C."/>
            <person name="Woyke T."/>
        </authorList>
    </citation>
    <scope>NUCLEOTIDE SEQUENCE</scope>
    <source>
        <strain evidence="1">GVMAG-S-3300002307-41</strain>
    </source>
</reference>
<name>A0A6C0KDT2_9ZZZZ</name>
<dbReference type="EMBL" id="MN740866">
    <property type="protein sequence ID" value="QHU15513.1"/>
    <property type="molecule type" value="Genomic_DNA"/>
</dbReference>
<dbReference type="AlphaFoldDB" id="A0A6C0KDT2"/>
<protein>
    <submittedName>
        <fullName evidence="1">Uncharacterized protein</fullName>
    </submittedName>
</protein>
<sequence>MIELVLLLSLGAVGYMLAVNDTKTENFTGHPHSPRPTEQIRDEVVHTQEQKGHSNEVPYFGANVTQSMYSGATEGILDSHVGAGKEYFQKREVKSFFDAKPGTGNPFGNQDESEFMQSRMVSGQNMKNVFPIDQVQVGPGANDGYTNIPKGGFQQDQMREYTLPRTTDETRVVSKPKLSYEPPVIPGQNVVTQPGIQADVNKNKPDRFVVLGMDRVNTAVGAQTAPRLYAEQPMKTQARETTEKQYYGSAGGANGVAESYIRAFTEPFMEFMKLTAEGRPGPAGAQGTGYSIGADMYSAQTKKDESVLSDAARVNSGLVSINAHSEHLGSYTYNAPLQQDVYVQRNEPGILKAFTENPYSQKLNSY</sequence>
<evidence type="ECO:0000313" key="1">
    <source>
        <dbReference type="EMBL" id="QHU15513.1"/>
    </source>
</evidence>
<organism evidence="1">
    <name type="scientific">viral metagenome</name>
    <dbReference type="NCBI Taxonomy" id="1070528"/>
    <lineage>
        <taxon>unclassified sequences</taxon>
        <taxon>metagenomes</taxon>
        <taxon>organismal metagenomes</taxon>
    </lineage>
</organism>
<accession>A0A6C0KDT2</accession>